<evidence type="ECO:0000256" key="2">
    <source>
        <dbReference type="SAM" id="MobiDB-lite"/>
    </source>
</evidence>
<feature type="binding site" evidence="1">
    <location>
        <position position="256"/>
    </location>
    <ligand>
        <name>K(+)</name>
        <dbReference type="ChEBI" id="CHEBI:29103"/>
    </ligand>
</feature>
<feature type="active site" description="Proton donor" evidence="1">
    <location>
        <position position="305"/>
    </location>
</feature>
<keyword evidence="1" id="KW-0630">Potassium</keyword>
<dbReference type="InterPro" id="IPR049381">
    <property type="entry name" value="UbiD-like_C"/>
</dbReference>
<keyword evidence="1" id="KW-0285">Flavoprotein</keyword>
<dbReference type="PANTHER" id="PTHR30108:SF17">
    <property type="entry name" value="FERULIC ACID DECARBOXYLASE 1"/>
    <property type="match status" value="1"/>
</dbReference>
<comment type="function">
    <text evidence="1">Catalyzes the prenyl-FMN-dependent decarboxylation of pyrrole-2-carboxylate (P2C). Can also catalyze the carboxylation of pyrrole in the presence of elevated concentrations of CO(2) or bicarbonate.</text>
</comment>
<keyword evidence="1" id="KW-0288">FMN</keyword>
<dbReference type="SUPFAM" id="SSF143968">
    <property type="entry name" value="UbiD C-terminal domain-like"/>
    <property type="match status" value="1"/>
</dbReference>
<comment type="cofactor">
    <cofactor evidence="1">
        <name>prenylated FMN</name>
        <dbReference type="ChEBI" id="CHEBI:87746"/>
    </cofactor>
    <text evidence="1">Binds 1 prenylated FMN per subunit.</text>
</comment>
<gene>
    <name evidence="6" type="ORF">Sar04_31560</name>
</gene>
<comment type="cofactor">
    <cofactor evidence="1">
        <name>Mn(2+)</name>
        <dbReference type="ChEBI" id="CHEBI:29035"/>
    </cofactor>
    <text evidence="1">Binds 1 Mn(2+) per subunit.</text>
</comment>
<dbReference type="Pfam" id="PF20696">
    <property type="entry name" value="UbiD_C"/>
    <property type="match status" value="1"/>
</dbReference>
<feature type="binding site" evidence="1">
    <location>
        <position position="256"/>
    </location>
    <ligand>
        <name>Mn(2+)</name>
        <dbReference type="ChEBI" id="CHEBI:29035"/>
    </ligand>
</feature>
<dbReference type="NCBIfam" id="TIGR00148">
    <property type="entry name" value="UbiD family decarboxylase"/>
    <property type="match status" value="1"/>
</dbReference>
<sequence length="516" mass="56865">MRQQNEDRRHREADRASRERPEGPVRMSHFTDLRGYLDALDTLGDLRTIERSVSVDLEAAAITRRSYEIRAAAPLFTNIAEDRTGMRMFGAPAGVSSRADMPLARLALSVGLPPETGAAALVDHLVRVRDAVPVPPRAVPRENAPCKQNVLLGREATLDRFAVPRLHESDGGRYLNTWGVIVVRTPDGAWVNWSISRIMMLDGKRMTGLVVPPQHLGLVWQAWAERGEPMPYALVQGGAPAIPFVGGIPLPRGVDEAGYIGALHGEPVEVVRCETSDLEVPAHAEVVIEGHMSVGRDSREGPFGEYAGYASTQSSTQPVYSVEAITYRDDPIWPIVPEGRPPDEYHTVTGTGRAANVLHALRRAGLPVTTVWMPFPAAMHWTVVTVPDDWRSHLPGVDSGEFVRRIGEVIHNSGGPSAMMPVTFVLDDDIDPSNEADLLWALSTRLHPKDRRFAWDGVVLPFMACYTEDERKAMRGPSVVHDGLLPAWGEGRLHHSSFAQAYPADIRRRVLEHEDG</sequence>
<keyword evidence="1" id="KW-0210">Decarboxylase</keyword>
<keyword evidence="7" id="KW-1185">Reference proteome</keyword>
<feature type="domain" description="3-octaprenyl-4-hydroxybenzoate carboxy-lyase-like C-terminal" evidence="5">
    <location>
        <begin position="346"/>
        <end position="450"/>
    </location>
</feature>
<feature type="compositionally biased region" description="Basic and acidic residues" evidence="2">
    <location>
        <begin position="1"/>
        <end position="23"/>
    </location>
</feature>
<feature type="binding site" evidence="1">
    <location>
        <position position="215"/>
    </location>
    <ligand>
        <name>prenylated FMN</name>
        <dbReference type="ChEBI" id="CHEBI:87746"/>
    </ligand>
</feature>
<feature type="binding site" evidence="1">
    <location>
        <position position="197"/>
    </location>
    <ligand>
        <name>prenylated FMN</name>
        <dbReference type="ChEBI" id="CHEBI:87746"/>
    </ligand>
</feature>
<comment type="catalytic activity">
    <reaction evidence="1">
        <text>pyrrole-2-carboxylate + H2O = 1H-pyrrole + hydrogencarbonate</text>
        <dbReference type="Rhea" id="RHEA:31379"/>
        <dbReference type="ChEBI" id="CHEBI:15377"/>
        <dbReference type="ChEBI" id="CHEBI:17544"/>
        <dbReference type="ChEBI" id="CHEBI:19203"/>
        <dbReference type="ChEBI" id="CHEBI:27660"/>
        <dbReference type="EC" id="4.1.1.93"/>
    </reaction>
</comment>
<dbReference type="InterPro" id="IPR048304">
    <property type="entry name" value="UbiD_Rift_dom"/>
</dbReference>
<evidence type="ECO:0000313" key="7">
    <source>
        <dbReference type="Proteomes" id="UP000677457"/>
    </source>
</evidence>
<dbReference type="Pfam" id="PF20695">
    <property type="entry name" value="UbiD_N"/>
    <property type="match status" value="1"/>
</dbReference>
<dbReference type="HAMAP" id="MF_01983">
    <property type="entry name" value="UbiD_FDC"/>
    <property type="match status" value="1"/>
</dbReference>
<feature type="domain" description="3-octaprenyl-4-hydroxybenzoate carboxy-lyase-like Rift-related" evidence="3">
    <location>
        <begin position="139"/>
        <end position="341"/>
    </location>
</feature>
<evidence type="ECO:0000259" key="5">
    <source>
        <dbReference type="Pfam" id="PF20696"/>
    </source>
</evidence>
<accession>A0ABQ4JTX0</accession>
<dbReference type="PANTHER" id="PTHR30108">
    <property type="entry name" value="3-OCTAPRENYL-4-HYDROXYBENZOATE CARBOXY-LYASE-RELATED"/>
    <property type="match status" value="1"/>
</dbReference>
<dbReference type="InterPro" id="IPR002830">
    <property type="entry name" value="UbiD"/>
</dbReference>
<dbReference type="Proteomes" id="UP000677457">
    <property type="component" value="Unassembled WGS sequence"/>
</dbReference>
<comment type="similarity">
    <text evidence="1">Belongs to the UbiD family. UbiD-like/FDC subfamily.</text>
</comment>
<dbReference type="SUPFAM" id="SSF50475">
    <property type="entry name" value="FMN-binding split barrel"/>
    <property type="match status" value="1"/>
</dbReference>
<dbReference type="Gene3D" id="3.40.1670.10">
    <property type="entry name" value="UbiD C-terminal domain-like"/>
    <property type="match status" value="1"/>
</dbReference>
<organism evidence="6 7">
    <name type="scientific">Salinispora arenicola</name>
    <dbReference type="NCBI Taxonomy" id="168697"/>
    <lineage>
        <taxon>Bacteria</taxon>
        <taxon>Bacillati</taxon>
        <taxon>Actinomycetota</taxon>
        <taxon>Actinomycetes</taxon>
        <taxon>Micromonosporales</taxon>
        <taxon>Micromonosporaceae</taxon>
        <taxon>Salinispora</taxon>
    </lineage>
</organism>
<protein>
    <recommendedName>
        <fullName evidence="1">Pyrrole-2-carboxylic acid decarboxylase</fullName>
        <shortName evidence="1">P2C decarboxylase</shortName>
        <ecNumber evidence="1">4.1.1.93</ecNumber>
    </recommendedName>
</protein>
<keyword evidence="1" id="KW-0479">Metal-binding</keyword>
<reference evidence="6 7" key="1">
    <citation type="submission" date="2021-03" db="EMBL/GenBank/DDBJ databases">
        <title>Whole genome shotgun sequence of Salinispora arenicola NBRC 105043.</title>
        <authorList>
            <person name="Komaki H."/>
            <person name="Tamura T."/>
        </authorList>
    </citation>
    <scope>NUCLEOTIDE SEQUENCE [LARGE SCALE GENOMIC DNA]</scope>
    <source>
        <strain evidence="6 7">NBRC 105043</strain>
    </source>
</reference>
<evidence type="ECO:0000259" key="4">
    <source>
        <dbReference type="Pfam" id="PF20695"/>
    </source>
</evidence>
<keyword evidence="1" id="KW-0464">Manganese</keyword>
<feature type="binding site" evidence="1">
    <location>
        <position position="256"/>
    </location>
    <ligand>
        <name>prenylated FMN</name>
        <dbReference type="ChEBI" id="CHEBI:87746"/>
    </ligand>
</feature>
<dbReference type="Pfam" id="PF01977">
    <property type="entry name" value="UbiD"/>
    <property type="match status" value="1"/>
</dbReference>
<dbReference type="EMBL" id="BOQM01000023">
    <property type="protein sequence ID" value="GIM86420.1"/>
    <property type="molecule type" value="Genomic_DNA"/>
</dbReference>
<feature type="region of interest" description="Disordered" evidence="2">
    <location>
        <begin position="1"/>
        <end position="25"/>
    </location>
</feature>
<comment type="caution">
    <text evidence="1">Lacks conserved residue(s) required for the propagation of feature annotation.</text>
</comment>
<feature type="domain" description="3-octaprenyl-4-hydroxybenzoate carboxy-lyase-like N-terminal" evidence="4">
    <location>
        <begin position="37"/>
        <end position="123"/>
    </location>
</feature>
<keyword evidence="1" id="KW-0058">Aromatic hydrocarbons catabolism</keyword>
<feature type="binding site" evidence="1">
    <location>
        <position position="215"/>
    </location>
    <ligand>
        <name>Mn(2+)</name>
        <dbReference type="ChEBI" id="CHEBI:29035"/>
    </ligand>
</feature>
<dbReference type="EC" id="4.1.1.93" evidence="1"/>
<name>A0ABQ4JTX0_SALAC</name>
<comment type="caution">
    <text evidence="6">The sequence shown here is derived from an EMBL/GenBank/DDBJ whole genome shotgun (WGS) entry which is preliminary data.</text>
</comment>
<proteinExistence type="inferred from homology"/>
<evidence type="ECO:0000313" key="6">
    <source>
        <dbReference type="EMBL" id="GIM86420.1"/>
    </source>
</evidence>
<evidence type="ECO:0000256" key="1">
    <source>
        <dbReference type="HAMAP-Rule" id="MF_01983"/>
    </source>
</evidence>
<feature type="binding site" evidence="1">
    <location>
        <position position="214"/>
    </location>
    <ligand>
        <name>prenylated FMN</name>
        <dbReference type="ChEBI" id="CHEBI:87746"/>
    </ligand>
</feature>
<comment type="catalytic activity">
    <reaction evidence="1">
        <text>pyrrole-2-carboxylate + H(+) = 1H-pyrrole + CO2</text>
        <dbReference type="Rhea" id="RHEA:31375"/>
        <dbReference type="ChEBI" id="CHEBI:15378"/>
        <dbReference type="ChEBI" id="CHEBI:16526"/>
        <dbReference type="ChEBI" id="CHEBI:19203"/>
        <dbReference type="ChEBI" id="CHEBI:27660"/>
        <dbReference type="EC" id="4.1.1.93"/>
    </reaction>
</comment>
<comment type="subunit">
    <text evidence="1">Homodimer.</text>
</comment>
<feature type="binding site" evidence="1">
    <location>
        <position position="193"/>
    </location>
    <ligand>
        <name>K(+)</name>
        <dbReference type="ChEBI" id="CHEBI:29103"/>
    </ligand>
</feature>
<evidence type="ECO:0000259" key="3">
    <source>
        <dbReference type="Pfam" id="PF01977"/>
    </source>
</evidence>
<dbReference type="InterPro" id="IPR032903">
    <property type="entry name" value="FDC-like"/>
</dbReference>
<keyword evidence="1" id="KW-0456">Lyase</keyword>
<dbReference type="InterPro" id="IPR049383">
    <property type="entry name" value="UbiD-like_N"/>
</dbReference>
<comment type="cofactor">
    <cofactor evidence="1">
        <name>K(+)</name>
        <dbReference type="ChEBI" id="CHEBI:29103"/>
    </cofactor>
    <text evidence="1">Binds 1 K(+) per subunit.</text>
</comment>